<evidence type="ECO:0008006" key="4">
    <source>
        <dbReference type="Google" id="ProtNLM"/>
    </source>
</evidence>
<dbReference type="OrthoDB" id="5416951at2"/>
<evidence type="ECO:0000256" key="1">
    <source>
        <dbReference type="SAM" id="SignalP"/>
    </source>
</evidence>
<dbReference type="EMBL" id="CP001087">
    <property type="protein sequence ID" value="ACN16230.1"/>
    <property type="molecule type" value="Genomic_DNA"/>
</dbReference>
<dbReference type="eggNOG" id="ENOG502ZBFZ">
    <property type="taxonomic scope" value="Bacteria"/>
</dbReference>
<dbReference type="KEGG" id="dat:HRM2_31470"/>
<dbReference type="Proteomes" id="UP000000442">
    <property type="component" value="Chromosome"/>
</dbReference>
<dbReference type="Gene3D" id="2.40.160.100">
    <property type="match status" value="1"/>
</dbReference>
<reference evidence="2 3" key="1">
    <citation type="journal article" date="2009" name="Environ. Microbiol.">
        <title>Genome sequence of Desulfobacterium autotrophicum HRM2, a marine sulfate reducer oxidizing organic carbon completely to carbon dioxide.</title>
        <authorList>
            <person name="Strittmatter A.W."/>
            <person name="Liesegang H."/>
            <person name="Rabus R."/>
            <person name="Decker I."/>
            <person name="Amann J."/>
            <person name="Andres S."/>
            <person name="Henne A."/>
            <person name="Fricke W.F."/>
            <person name="Martinez-Arias R."/>
            <person name="Bartels D."/>
            <person name="Goesmann A."/>
            <person name="Krause L."/>
            <person name="Puehler A."/>
            <person name="Klenk H.P."/>
            <person name="Richter M."/>
            <person name="Schuler M."/>
            <person name="Gloeckner F.O."/>
            <person name="Meyerdierks A."/>
            <person name="Gottschalk G."/>
            <person name="Amann R."/>
        </authorList>
    </citation>
    <scope>NUCLEOTIDE SEQUENCE [LARGE SCALE GENOMIC DNA]</scope>
    <source>
        <strain evidence="3">ATCC 43914 / DSM 3382 / HRM2</strain>
    </source>
</reference>
<sequence length="392" mass="42519">MKKMLLVALVAVLGLAFTVPASAFESEFGGYWRTRMFTNDNFSGTDSDSSLDNSKIDTRTRLYYTAVLNDNLKFVNKFEWDTTWGDNVGGDIGTDGKILEIKNSYVDATFGMVNAKIGQQGLVLARGFIFDDDYSGINLTVAGATSLVYMKIDESDTTNMNDDNQAFVVAHAIKGDGFTVTPLALYADLEDSSYTYMIGVDVDANLGAASVWGSFYYEGGNYDPTDVDQSAYLLAVGGNVNLSDMVGLHGQVFYASGDDDPTDDDAEAWTEVGGQSYYWSEIMGFGVFDDVVSNGSPADKVSNITAINLGTTIKASEKLSFDADVWYAMLAEDDVNGEDYLGTEIDLKATYMLIDGLKLEVIAAYLFAGDATYNGSDDDDPLEFGTQLSLSF</sequence>
<gene>
    <name evidence="2" type="ordered locus">HRM2_31470</name>
</gene>
<keyword evidence="3" id="KW-1185">Reference proteome</keyword>
<dbReference type="STRING" id="177437.HRM2_31470"/>
<name>C0QKZ0_DESAH</name>
<evidence type="ECO:0000313" key="2">
    <source>
        <dbReference type="EMBL" id="ACN16230.1"/>
    </source>
</evidence>
<dbReference type="HOGENOM" id="CLU_045956_0_0_7"/>
<evidence type="ECO:0000313" key="3">
    <source>
        <dbReference type="Proteomes" id="UP000000442"/>
    </source>
</evidence>
<feature type="signal peptide" evidence="1">
    <location>
        <begin position="1"/>
        <end position="23"/>
    </location>
</feature>
<proteinExistence type="predicted"/>
<dbReference type="SUPFAM" id="SSF56935">
    <property type="entry name" value="Porins"/>
    <property type="match status" value="1"/>
</dbReference>
<dbReference type="RefSeq" id="WP_015904992.1">
    <property type="nucleotide sequence ID" value="NC_012108.1"/>
</dbReference>
<organism evidence="2 3">
    <name type="scientific">Desulforapulum autotrophicum (strain ATCC 43914 / DSM 3382 / VKM B-1955 / HRM2)</name>
    <name type="common">Desulfobacterium autotrophicum</name>
    <dbReference type="NCBI Taxonomy" id="177437"/>
    <lineage>
        <taxon>Bacteria</taxon>
        <taxon>Pseudomonadati</taxon>
        <taxon>Thermodesulfobacteriota</taxon>
        <taxon>Desulfobacteria</taxon>
        <taxon>Desulfobacterales</taxon>
        <taxon>Desulfobacteraceae</taxon>
        <taxon>Desulforapulum</taxon>
    </lineage>
</organism>
<protein>
    <recommendedName>
        <fullName evidence="4">Alginate export domain-containing protein</fullName>
    </recommendedName>
</protein>
<feature type="chain" id="PRO_5002902446" description="Alginate export domain-containing protein" evidence="1">
    <location>
        <begin position="24"/>
        <end position="392"/>
    </location>
</feature>
<accession>C0QKZ0</accession>
<dbReference type="InterPro" id="IPR053728">
    <property type="entry name" value="Alginate_Permeability_Chnl"/>
</dbReference>
<keyword evidence="1" id="KW-0732">Signal</keyword>
<dbReference type="AlphaFoldDB" id="C0QKZ0"/>